<dbReference type="PANTHER" id="PTHR38011:SF11">
    <property type="entry name" value="2,5-DIAMINO-6-RIBOSYLAMINO-4(3H)-PYRIMIDINONE 5'-PHOSPHATE REDUCTASE"/>
    <property type="match status" value="1"/>
</dbReference>
<dbReference type="Proteomes" id="UP000523000">
    <property type="component" value="Unassembled WGS sequence"/>
</dbReference>
<proteinExistence type="predicted"/>
<dbReference type="RefSeq" id="WP_183512383.1">
    <property type="nucleotide sequence ID" value="NZ_BAABGK010000111.1"/>
</dbReference>
<gene>
    <name evidence="2" type="ORF">E9229_003062</name>
</gene>
<dbReference type="Gene3D" id="3.40.430.10">
    <property type="entry name" value="Dihydrofolate Reductase, subunit A"/>
    <property type="match status" value="1"/>
</dbReference>
<protein>
    <submittedName>
        <fullName evidence="2">Dihydrofolate reductase</fullName>
    </submittedName>
</protein>
<organism evidence="2 3">
    <name type="scientific">Paeniglutamicibacter cryotolerans</name>
    <dbReference type="NCBI Taxonomy" id="670079"/>
    <lineage>
        <taxon>Bacteria</taxon>
        <taxon>Bacillati</taxon>
        <taxon>Actinomycetota</taxon>
        <taxon>Actinomycetes</taxon>
        <taxon>Micrococcales</taxon>
        <taxon>Micrococcaceae</taxon>
        <taxon>Paeniglutamicibacter</taxon>
    </lineage>
</organism>
<keyword evidence="3" id="KW-1185">Reference proteome</keyword>
<dbReference type="InterPro" id="IPR050765">
    <property type="entry name" value="Riboflavin_Biosynth_HTPR"/>
</dbReference>
<dbReference type="AlphaFoldDB" id="A0A839QQA1"/>
<dbReference type="GO" id="GO:0009231">
    <property type="term" value="P:riboflavin biosynthetic process"/>
    <property type="evidence" value="ECO:0007669"/>
    <property type="project" value="InterPro"/>
</dbReference>
<reference evidence="2 3" key="1">
    <citation type="submission" date="2020-08" db="EMBL/GenBank/DDBJ databases">
        <title>Sequencing the genomes of 1000 actinobacteria strains.</title>
        <authorList>
            <person name="Klenk H.-P."/>
        </authorList>
    </citation>
    <scope>NUCLEOTIDE SEQUENCE [LARGE SCALE GENOMIC DNA]</scope>
    <source>
        <strain evidence="2 3">DSM 22826</strain>
    </source>
</reference>
<comment type="caution">
    <text evidence="2">The sequence shown here is derived from an EMBL/GenBank/DDBJ whole genome shotgun (WGS) entry which is preliminary data.</text>
</comment>
<name>A0A839QQA1_9MICC</name>
<dbReference type="PANTHER" id="PTHR38011">
    <property type="entry name" value="DIHYDROFOLATE REDUCTASE FAMILY PROTEIN (AFU_ORTHOLOGUE AFUA_8G06820)"/>
    <property type="match status" value="1"/>
</dbReference>
<dbReference type="EMBL" id="JACHVS010000002">
    <property type="protein sequence ID" value="MBB2996815.1"/>
    <property type="molecule type" value="Genomic_DNA"/>
</dbReference>
<evidence type="ECO:0000259" key="1">
    <source>
        <dbReference type="Pfam" id="PF01872"/>
    </source>
</evidence>
<sequence length="183" mass="20350">MTRFRYYVAASTDGYIADEHNRIDWLMEYDGFDGQAESYSSFLVDIGAIAMGADTYAWMQAELGTEWPYPGIPVWVFAHRELAAFPGADVSFVRGELTEWSDDIARSANGKDVWVVGGGSLAGQFADAGLLDELLLFTMPVILGGGRPLFAMRGQSKLHPTLSLEHPGGIRETRYDLVRQHRR</sequence>
<dbReference type="SUPFAM" id="SSF53597">
    <property type="entry name" value="Dihydrofolate reductase-like"/>
    <property type="match status" value="1"/>
</dbReference>
<evidence type="ECO:0000313" key="3">
    <source>
        <dbReference type="Proteomes" id="UP000523000"/>
    </source>
</evidence>
<feature type="domain" description="Bacterial bifunctional deaminase-reductase C-terminal" evidence="1">
    <location>
        <begin position="107"/>
        <end position="161"/>
    </location>
</feature>
<accession>A0A839QQA1</accession>
<dbReference type="GO" id="GO:0008703">
    <property type="term" value="F:5-amino-6-(5-phosphoribosylamino)uracil reductase activity"/>
    <property type="evidence" value="ECO:0007669"/>
    <property type="project" value="InterPro"/>
</dbReference>
<evidence type="ECO:0000313" key="2">
    <source>
        <dbReference type="EMBL" id="MBB2996815.1"/>
    </source>
</evidence>
<dbReference type="InterPro" id="IPR024072">
    <property type="entry name" value="DHFR-like_dom_sf"/>
</dbReference>
<dbReference type="InterPro" id="IPR002734">
    <property type="entry name" value="RibDG_C"/>
</dbReference>
<dbReference type="Pfam" id="PF01872">
    <property type="entry name" value="RibD_C"/>
    <property type="match status" value="1"/>
</dbReference>